<feature type="region of interest" description="Disordered" evidence="2">
    <location>
        <begin position="46"/>
        <end position="145"/>
    </location>
</feature>
<name>A0A433QFZ6_9FUNG</name>
<reference evidence="4 5" key="1">
    <citation type="journal article" date="2018" name="New Phytol.">
        <title>Phylogenomics of Endogonaceae and evolution of mycorrhizas within Mucoromycota.</title>
        <authorList>
            <person name="Chang Y."/>
            <person name="Desiro A."/>
            <person name="Na H."/>
            <person name="Sandor L."/>
            <person name="Lipzen A."/>
            <person name="Clum A."/>
            <person name="Barry K."/>
            <person name="Grigoriev I.V."/>
            <person name="Martin F.M."/>
            <person name="Stajich J.E."/>
            <person name="Smith M.E."/>
            <person name="Bonito G."/>
            <person name="Spatafora J.W."/>
        </authorList>
    </citation>
    <scope>NUCLEOTIDE SEQUENCE [LARGE SCALE GENOMIC DNA]</scope>
    <source>
        <strain evidence="4 5">AD002</strain>
    </source>
</reference>
<dbReference type="GO" id="GO:0008270">
    <property type="term" value="F:zinc ion binding"/>
    <property type="evidence" value="ECO:0007669"/>
    <property type="project" value="UniProtKB-KW"/>
</dbReference>
<dbReference type="PROSITE" id="PS50103">
    <property type="entry name" value="ZF_C3H1"/>
    <property type="match status" value="1"/>
</dbReference>
<feature type="compositionally biased region" description="Polar residues" evidence="2">
    <location>
        <begin position="58"/>
        <end position="81"/>
    </location>
</feature>
<gene>
    <name evidence="4" type="ORF">BC938DRAFT_481809</name>
</gene>
<evidence type="ECO:0000313" key="4">
    <source>
        <dbReference type="EMBL" id="RUS28501.1"/>
    </source>
</evidence>
<feature type="zinc finger region" description="C3H1-type" evidence="1">
    <location>
        <begin position="14"/>
        <end position="42"/>
    </location>
</feature>
<feature type="domain" description="C3H1-type" evidence="3">
    <location>
        <begin position="14"/>
        <end position="42"/>
    </location>
</feature>
<protein>
    <recommendedName>
        <fullName evidence="3">C3H1-type domain-containing protein</fullName>
    </recommendedName>
</protein>
<evidence type="ECO:0000256" key="1">
    <source>
        <dbReference type="PROSITE-ProRule" id="PRU00723"/>
    </source>
</evidence>
<keyword evidence="1" id="KW-0863">Zinc-finger</keyword>
<keyword evidence="5" id="KW-1185">Reference proteome</keyword>
<evidence type="ECO:0000313" key="5">
    <source>
        <dbReference type="Proteomes" id="UP000274822"/>
    </source>
</evidence>
<organism evidence="4 5">
    <name type="scientific">Jimgerdemannia flammicorona</name>
    <dbReference type="NCBI Taxonomy" id="994334"/>
    <lineage>
        <taxon>Eukaryota</taxon>
        <taxon>Fungi</taxon>
        <taxon>Fungi incertae sedis</taxon>
        <taxon>Mucoromycota</taxon>
        <taxon>Mucoromycotina</taxon>
        <taxon>Endogonomycetes</taxon>
        <taxon>Endogonales</taxon>
        <taxon>Endogonaceae</taxon>
        <taxon>Jimgerdemannia</taxon>
    </lineage>
</organism>
<keyword evidence="1" id="KW-0862">Zinc</keyword>
<dbReference type="InterPro" id="IPR000571">
    <property type="entry name" value="Znf_CCCH"/>
</dbReference>
<dbReference type="Proteomes" id="UP000274822">
    <property type="component" value="Unassembled WGS sequence"/>
</dbReference>
<sequence length="306" mass="33885">MQNQINQQNPNRQRRFPPICRFFATEAGCRSGVDCAFAHIIPASKEIPGVSSPHESEQTSVEGDTRGKQASSNPSRRVQSHNPERTDQAVIVGQRSYSAQGGHRGGRRNGNNKSPAPPNRQGQRSRLHYNQHKEGSSSEPCEMNKKKRTLLSDLVASEQSQSLLEEPLEEQETRHVSVPMGRDGSIRMAVSRPSVKTLIADDPNKLQQVTRTSELEQLERRFRSSHTVIRSDDQETVVQVALPPSDPDFPFELETLVLNITVPTGYPGPGSLCSVKVTNTEIPIGFSRYAECSTTSSIVFANGNLW</sequence>
<evidence type="ECO:0000256" key="2">
    <source>
        <dbReference type="SAM" id="MobiDB-lite"/>
    </source>
</evidence>
<comment type="caution">
    <text evidence="4">The sequence shown here is derived from an EMBL/GenBank/DDBJ whole genome shotgun (WGS) entry which is preliminary data.</text>
</comment>
<dbReference type="AlphaFoldDB" id="A0A433QFZ6"/>
<evidence type="ECO:0000259" key="3">
    <source>
        <dbReference type="PROSITE" id="PS50103"/>
    </source>
</evidence>
<dbReference type="EMBL" id="RBNJ01006546">
    <property type="protein sequence ID" value="RUS28501.1"/>
    <property type="molecule type" value="Genomic_DNA"/>
</dbReference>
<proteinExistence type="predicted"/>
<keyword evidence="1" id="KW-0479">Metal-binding</keyword>
<accession>A0A433QFZ6</accession>